<dbReference type="STRING" id="472963.BKP45_14965"/>
<evidence type="ECO:0000313" key="2">
    <source>
        <dbReference type="Proteomes" id="UP000180057"/>
    </source>
</evidence>
<dbReference type="OrthoDB" id="2986702at2"/>
<gene>
    <name evidence="1" type="ORF">BKP45_14965</name>
</gene>
<dbReference type="AlphaFoldDB" id="A0A1S2M2S9"/>
<protein>
    <submittedName>
        <fullName evidence="1">Spore coat protein YutH</fullName>
    </submittedName>
</protein>
<keyword evidence="1" id="KW-0167">Capsid protein</keyword>
<keyword evidence="1" id="KW-0946">Virion</keyword>
<organism evidence="1 2">
    <name type="scientific">Anaerobacillus alkalidiazotrophicus</name>
    <dbReference type="NCBI Taxonomy" id="472963"/>
    <lineage>
        <taxon>Bacteria</taxon>
        <taxon>Bacillati</taxon>
        <taxon>Bacillota</taxon>
        <taxon>Bacilli</taxon>
        <taxon>Bacillales</taxon>
        <taxon>Bacillaceae</taxon>
        <taxon>Anaerobacillus</taxon>
    </lineage>
</organism>
<keyword evidence="2" id="KW-1185">Reference proteome</keyword>
<reference evidence="1 2" key="1">
    <citation type="submission" date="2016-10" db="EMBL/GenBank/DDBJ databases">
        <title>Draft genome sequences of four alkaliphilic bacteria belonging to the Anaerobacillus genus.</title>
        <authorList>
            <person name="Bassil N.M."/>
            <person name="Lloyd J.R."/>
        </authorList>
    </citation>
    <scope>NUCLEOTIDE SEQUENCE [LARGE SCALE GENOMIC DNA]</scope>
    <source>
        <strain evidence="1 2">DSM 22531</strain>
    </source>
</reference>
<dbReference type="EMBL" id="MLQS01000024">
    <property type="protein sequence ID" value="OIJ18830.1"/>
    <property type="molecule type" value="Genomic_DNA"/>
</dbReference>
<dbReference type="SUPFAM" id="SSF56112">
    <property type="entry name" value="Protein kinase-like (PK-like)"/>
    <property type="match status" value="1"/>
</dbReference>
<accession>A0A1S2M2S9</accession>
<dbReference type="GO" id="GO:0042601">
    <property type="term" value="C:endospore-forming forespore"/>
    <property type="evidence" value="ECO:0007669"/>
    <property type="project" value="TreeGrafter"/>
</dbReference>
<evidence type="ECO:0000313" key="1">
    <source>
        <dbReference type="EMBL" id="OIJ18830.1"/>
    </source>
</evidence>
<dbReference type="InterPro" id="IPR011009">
    <property type="entry name" value="Kinase-like_dom_sf"/>
</dbReference>
<name>A0A1S2M2S9_9BACI</name>
<dbReference type="RefSeq" id="WP_071390502.1">
    <property type="nucleotide sequence ID" value="NZ_MLQS01000024.1"/>
</dbReference>
<dbReference type="Gene3D" id="3.90.1200.10">
    <property type="match status" value="1"/>
</dbReference>
<proteinExistence type="predicted"/>
<sequence>MFERNIFDEYKLYCEQRFMLGDYEGFTAQNKHYFLVCVDEIEDDDLREMINMGNHIQVAGDHEVATFVPNVHNSLTGFIDGQNCVLFQFPQYFSRSKREKTLGHELARFHNRGRAYQKQKKQEGTWSQFWIRRLSQLDIAYQNVASQKQKSTFDQMFMTSFPYYLGRTENAIQYIVDTDLDFGDQFGNETKTICHYKFSERTWLTIDDKTNAGVKSPIEFVYDHPSRDLAEWIREVGTTEETYEKINQFIKEYEQVQVISPKTWRYIYARILFPIDYYQIIEGYYRSIQDEFIEDYSDQLLKLFSEEKKAENFLREFHDRIIPSSLQQYIPKVDWLST</sequence>
<dbReference type="PANTHER" id="PTHR39179">
    <property type="entry name" value="SPORE COAT PROTEIN I"/>
    <property type="match status" value="1"/>
</dbReference>
<dbReference type="PANTHER" id="PTHR39179:SF2">
    <property type="entry name" value="ENDOSPORE COAT-ASSOCIATED PROTEIN YUTH"/>
    <property type="match status" value="1"/>
</dbReference>
<comment type="caution">
    <text evidence="1">The sequence shown here is derived from an EMBL/GenBank/DDBJ whole genome shotgun (WGS) entry which is preliminary data.</text>
</comment>
<dbReference type="InterPro" id="IPR014254">
    <property type="entry name" value="Spore_coat_YutH"/>
</dbReference>
<dbReference type="InterPro" id="IPR047175">
    <property type="entry name" value="CotS-like"/>
</dbReference>
<dbReference type="NCBIfam" id="TIGR02905">
    <property type="entry name" value="spore_yutH"/>
    <property type="match status" value="1"/>
</dbReference>
<dbReference type="Proteomes" id="UP000180057">
    <property type="component" value="Unassembled WGS sequence"/>
</dbReference>